<accession>A0A3P7T7F3</accession>
<name>A0A3P7T7F3_9BILA</name>
<keyword evidence="3" id="KW-1185">Reference proteome</keyword>
<keyword evidence="1" id="KW-0812">Transmembrane</keyword>
<evidence type="ECO:0000256" key="1">
    <source>
        <dbReference type="SAM" id="Phobius"/>
    </source>
</evidence>
<evidence type="ECO:0000313" key="3">
    <source>
        <dbReference type="Proteomes" id="UP000280834"/>
    </source>
</evidence>
<organism evidence="2 3">
    <name type="scientific">Brugia timori</name>
    <dbReference type="NCBI Taxonomy" id="42155"/>
    <lineage>
        <taxon>Eukaryota</taxon>
        <taxon>Metazoa</taxon>
        <taxon>Ecdysozoa</taxon>
        <taxon>Nematoda</taxon>
        <taxon>Chromadorea</taxon>
        <taxon>Rhabditida</taxon>
        <taxon>Spirurina</taxon>
        <taxon>Spiruromorpha</taxon>
        <taxon>Filarioidea</taxon>
        <taxon>Onchocercidae</taxon>
        <taxon>Brugia</taxon>
    </lineage>
</organism>
<gene>
    <name evidence="2" type="ORF">BTMF_LOCUS3805</name>
</gene>
<feature type="transmembrane region" description="Helical" evidence="1">
    <location>
        <begin position="6"/>
        <end position="23"/>
    </location>
</feature>
<evidence type="ECO:0000313" key="2">
    <source>
        <dbReference type="EMBL" id="VDO15539.1"/>
    </source>
</evidence>
<keyword evidence="1" id="KW-1133">Transmembrane helix</keyword>
<dbReference type="AlphaFoldDB" id="A0A3P7T7F3"/>
<reference evidence="2 3" key="1">
    <citation type="submission" date="2018-11" db="EMBL/GenBank/DDBJ databases">
        <authorList>
            <consortium name="Pathogen Informatics"/>
        </authorList>
    </citation>
    <scope>NUCLEOTIDE SEQUENCE [LARGE SCALE GENOMIC DNA]</scope>
</reference>
<proteinExistence type="predicted"/>
<keyword evidence="1" id="KW-0472">Membrane</keyword>
<sequence>MNVFVVSVYFEQLLLLFLLRLYFEKIKGDQFVGHV</sequence>
<protein>
    <submittedName>
        <fullName evidence="2">Uncharacterized protein</fullName>
    </submittedName>
</protein>
<dbReference type="Proteomes" id="UP000280834">
    <property type="component" value="Unassembled WGS sequence"/>
</dbReference>
<dbReference type="EMBL" id="UZAG01003563">
    <property type="protein sequence ID" value="VDO15539.1"/>
    <property type="molecule type" value="Genomic_DNA"/>
</dbReference>